<comment type="caution">
    <text evidence="1">The sequence shown here is derived from an EMBL/GenBank/DDBJ whole genome shotgun (WGS) entry which is preliminary data.</text>
</comment>
<evidence type="ECO:0000313" key="2">
    <source>
        <dbReference type="Proteomes" id="UP000194221"/>
    </source>
</evidence>
<dbReference type="InParanoid" id="A0A1Y2PF46"/>
<reference evidence="1 2" key="1">
    <citation type="submission" date="2015-03" db="EMBL/GenBank/DDBJ databases">
        <title>Genome sequence of Tenacibaculum sp. S2-2, isolated from intestinal microbiota of sea cucumber, Apostichopus japonicas.</title>
        <authorList>
            <person name="Shao Z."/>
            <person name="Wang L."/>
            <person name="Li X."/>
        </authorList>
    </citation>
    <scope>NUCLEOTIDE SEQUENCE [LARGE SCALE GENOMIC DNA]</scope>
    <source>
        <strain evidence="1 2">S2-2</strain>
    </source>
</reference>
<dbReference type="PROSITE" id="PS51257">
    <property type="entry name" value="PROKAR_LIPOPROTEIN"/>
    <property type="match status" value="1"/>
</dbReference>
<accession>A0A1Y2PF46</accession>
<organism evidence="1 2">
    <name type="scientific">Tenacibaculum holothuriorum</name>
    <dbReference type="NCBI Taxonomy" id="1635173"/>
    <lineage>
        <taxon>Bacteria</taxon>
        <taxon>Pseudomonadati</taxon>
        <taxon>Bacteroidota</taxon>
        <taxon>Flavobacteriia</taxon>
        <taxon>Flavobacteriales</taxon>
        <taxon>Flavobacteriaceae</taxon>
        <taxon>Tenacibaculum</taxon>
    </lineage>
</organism>
<name>A0A1Y2PF46_9FLAO</name>
<sequence length="152" mass="17927">MTPILKMKKYLKLIITLIFLSISCRNIKTDNKDLNRLIIGKWNFVRATDSSDVKYTYIRGGHQYKVVTSNIEFKPNKTYIKDYGKNNITICNWQIANDSIFQFGGQLDSLSYDKRFEDLTQVIIKIDTSNLVLKMRPNLYFHYVKKITKQTR</sequence>
<protein>
    <recommendedName>
        <fullName evidence="3">Lipocalin-like domain-containing protein</fullName>
    </recommendedName>
</protein>
<evidence type="ECO:0008006" key="3">
    <source>
        <dbReference type="Google" id="ProtNLM"/>
    </source>
</evidence>
<dbReference type="EMBL" id="LAPZ01000001">
    <property type="protein sequence ID" value="OSY89113.1"/>
    <property type="molecule type" value="Genomic_DNA"/>
</dbReference>
<keyword evidence="2" id="KW-1185">Reference proteome</keyword>
<evidence type="ECO:0000313" key="1">
    <source>
        <dbReference type="EMBL" id="OSY89113.1"/>
    </source>
</evidence>
<dbReference type="Proteomes" id="UP000194221">
    <property type="component" value="Unassembled WGS sequence"/>
</dbReference>
<proteinExistence type="predicted"/>
<gene>
    <name evidence="1" type="ORF">WH52_00175</name>
</gene>
<dbReference type="STRING" id="1635173.WH52_00175"/>
<dbReference type="AlphaFoldDB" id="A0A1Y2PF46"/>